<evidence type="ECO:0000313" key="3">
    <source>
        <dbReference type="EMBL" id="MBD3665399.1"/>
    </source>
</evidence>
<evidence type="ECO:0000259" key="2">
    <source>
        <dbReference type="Pfam" id="PF00582"/>
    </source>
</evidence>
<name>A0A927D7V6_9RHOB</name>
<dbReference type="RefSeq" id="WP_191076378.1">
    <property type="nucleotide sequence ID" value="NZ_JACTAG010000002.1"/>
</dbReference>
<gene>
    <name evidence="3" type="ORF">H9Q16_15800</name>
</gene>
<sequence length="281" mass="29856">MHSRTILFALNADTPDVQITQAAEAAAQDATHLICLLLGQAPALPMYAYGVPPYGGMNIPDNWSETVELAQREHKDRVDAIEALLAKSGASGEVHPALSVTQDIKHHVSRLARVSDEAFFAPNLRDTPDVLREAASGVLFHSPIGLRLNGSVEQKAGRVFVAWNSSEAASAAIHAALPYLKKASEVVIACIDPVMTVSGGGQDPGVDVAKWLSHHGCNVTVSQFPSGGREVGQAIQDRATELGADLVVMGAYGHARMIQTVLGGTTRTMMEQTDLPLMLAH</sequence>
<proteinExistence type="inferred from homology"/>
<keyword evidence="4" id="KW-1185">Reference proteome</keyword>
<dbReference type="CDD" id="cd00293">
    <property type="entry name" value="USP-like"/>
    <property type="match status" value="1"/>
</dbReference>
<dbReference type="Pfam" id="PF00582">
    <property type="entry name" value="Usp"/>
    <property type="match status" value="1"/>
</dbReference>
<dbReference type="InterPro" id="IPR006016">
    <property type="entry name" value="UspA"/>
</dbReference>
<protein>
    <submittedName>
        <fullName evidence="3">Universal stress protein</fullName>
    </submittedName>
</protein>
<dbReference type="Gene3D" id="3.40.50.12370">
    <property type="match status" value="1"/>
</dbReference>
<dbReference type="SUPFAM" id="SSF52402">
    <property type="entry name" value="Adenine nucleotide alpha hydrolases-like"/>
    <property type="match status" value="1"/>
</dbReference>
<feature type="domain" description="UspA" evidence="2">
    <location>
        <begin position="227"/>
        <end position="279"/>
    </location>
</feature>
<reference evidence="3" key="1">
    <citation type="submission" date="2020-08" db="EMBL/GenBank/DDBJ databases">
        <title>Sulfitobacter aestuariivivens sp. nov., isolated from a tidal flat.</title>
        <authorList>
            <person name="Park S."/>
            <person name="Yoon J.-H."/>
        </authorList>
    </citation>
    <scope>NUCLEOTIDE SEQUENCE</scope>
    <source>
        <strain evidence="3">TSTF-M16</strain>
    </source>
</reference>
<evidence type="ECO:0000313" key="4">
    <source>
        <dbReference type="Proteomes" id="UP000635142"/>
    </source>
</evidence>
<comment type="caution">
    <text evidence="3">The sequence shown here is derived from an EMBL/GenBank/DDBJ whole genome shotgun (WGS) entry which is preliminary data.</text>
</comment>
<dbReference type="InterPro" id="IPR006015">
    <property type="entry name" value="Universal_stress_UspA"/>
</dbReference>
<dbReference type="PRINTS" id="PR01438">
    <property type="entry name" value="UNVRSLSTRESS"/>
</dbReference>
<dbReference type="AlphaFoldDB" id="A0A927D7V6"/>
<comment type="similarity">
    <text evidence="1">Belongs to the universal stress protein A family.</text>
</comment>
<evidence type="ECO:0000256" key="1">
    <source>
        <dbReference type="ARBA" id="ARBA00008791"/>
    </source>
</evidence>
<dbReference type="EMBL" id="JACTAG010000002">
    <property type="protein sequence ID" value="MBD3665399.1"/>
    <property type="molecule type" value="Genomic_DNA"/>
</dbReference>
<organism evidence="3 4">
    <name type="scientific">Sulfitobacter aestuariivivens</name>
    <dbReference type="NCBI Taxonomy" id="2766981"/>
    <lineage>
        <taxon>Bacteria</taxon>
        <taxon>Pseudomonadati</taxon>
        <taxon>Pseudomonadota</taxon>
        <taxon>Alphaproteobacteria</taxon>
        <taxon>Rhodobacterales</taxon>
        <taxon>Roseobacteraceae</taxon>
        <taxon>Sulfitobacter</taxon>
    </lineage>
</organism>
<dbReference type="Proteomes" id="UP000635142">
    <property type="component" value="Unassembled WGS sequence"/>
</dbReference>
<accession>A0A927D7V6</accession>